<gene>
    <name evidence="3" type="ORF">NCTC12219_00698</name>
</gene>
<protein>
    <submittedName>
        <fullName evidence="3">Protein of uncharacterized function (DUF3298)</fullName>
    </submittedName>
</protein>
<evidence type="ECO:0000313" key="4">
    <source>
        <dbReference type="Proteomes" id="UP000255103"/>
    </source>
</evidence>
<dbReference type="Gene3D" id="3.30.565.40">
    <property type="entry name" value="Fervidobacterium nodosum Rt17-B1 like"/>
    <property type="match status" value="1"/>
</dbReference>
<dbReference type="Gene3D" id="3.90.640.20">
    <property type="entry name" value="Heat-shock cognate protein, ATPase"/>
    <property type="match status" value="1"/>
</dbReference>
<evidence type="ECO:0000313" key="3">
    <source>
        <dbReference type="EMBL" id="STP10818.1"/>
    </source>
</evidence>
<dbReference type="InterPro" id="IPR037126">
    <property type="entry name" value="PdaC/RsiV-like_sf"/>
</dbReference>
<feature type="signal peptide" evidence="1">
    <location>
        <begin position="1"/>
        <end position="22"/>
    </location>
</feature>
<feature type="domain" description="DUF3298" evidence="2">
    <location>
        <begin position="293"/>
        <end position="360"/>
    </location>
</feature>
<dbReference type="Pfam" id="PF11738">
    <property type="entry name" value="DUF3298"/>
    <property type="match status" value="1"/>
</dbReference>
<dbReference type="Proteomes" id="UP000255103">
    <property type="component" value="Unassembled WGS sequence"/>
</dbReference>
<dbReference type="PROSITE" id="PS51257">
    <property type="entry name" value="PROKAR_LIPOPROTEIN"/>
    <property type="match status" value="1"/>
</dbReference>
<name>A0A377JSA6_9HELI</name>
<reference evidence="3 4" key="1">
    <citation type="submission" date="2018-06" db="EMBL/GenBank/DDBJ databases">
        <authorList>
            <consortium name="Pathogen Informatics"/>
            <person name="Doyle S."/>
        </authorList>
    </citation>
    <scope>NUCLEOTIDE SEQUENCE [LARGE SCALE GENOMIC DNA]</scope>
    <source>
        <strain evidence="3 4">NCTC12219</strain>
    </source>
</reference>
<feature type="chain" id="PRO_5016912244" evidence="1">
    <location>
        <begin position="23"/>
        <end position="398"/>
    </location>
</feature>
<evidence type="ECO:0000256" key="1">
    <source>
        <dbReference type="SAM" id="SignalP"/>
    </source>
</evidence>
<dbReference type="RefSeq" id="WP_115721568.1">
    <property type="nucleotide sequence ID" value="NZ_UGHX01000001.1"/>
</dbReference>
<keyword evidence="1" id="KW-0732">Signal</keyword>
<dbReference type="InterPro" id="IPR021729">
    <property type="entry name" value="DUF3298"/>
</dbReference>
<proteinExistence type="predicted"/>
<dbReference type="EMBL" id="UGHX01000001">
    <property type="protein sequence ID" value="STP10818.1"/>
    <property type="molecule type" value="Genomic_DNA"/>
</dbReference>
<dbReference type="AlphaFoldDB" id="A0A377JSA6"/>
<evidence type="ECO:0000259" key="2">
    <source>
        <dbReference type="Pfam" id="PF11738"/>
    </source>
</evidence>
<sequence>MKNYLFACGVALLLGGAMLVGCGDNGDSNADSKKEESSIESGTKQNQPLLLKVRSESEFSQMLGLLPNEQRFYVAFGIIGNKGKAVNILLHRIDNGALGISITLTDNDETSHFSLSQLESGLESQALVLKGVWNADSELKGKEFAFKVCESCELYEVDFLTERFKSSQKVEGQNMEYIKSITKAFIPQNNKIPQGAIENLNLALNNGAKDKQSLINSLKKELQDSFSQLTQDGGGLLFNSEYDSNIEVVARTKIITFRQSEYAYEGGAHGNTEIAFRSFSLQSGKELSNKIEDVFDMSKKDKILSLLSQKLEARKNELFAESLPLREMSSLFFITRAGIVMIWQPYEIAPYASGFIRVVMSAEDLGIKGSGQLGELLRKDSVYTPIIDEVLGFPQGLK</sequence>
<organism evidence="3 4">
    <name type="scientific">Helicobacter cinaedi</name>
    <dbReference type="NCBI Taxonomy" id="213"/>
    <lineage>
        <taxon>Bacteria</taxon>
        <taxon>Pseudomonadati</taxon>
        <taxon>Campylobacterota</taxon>
        <taxon>Epsilonproteobacteria</taxon>
        <taxon>Campylobacterales</taxon>
        <taxon>Helicobacteraceae</taxon>
        <taxon>Helicobacter</taxon>
    </lineage>
</organism>
<accession>A0A377JSA6</accession>